<dbReference type="EMBL" id="CP151919">
    <property type="protein sequence ID" value="XAD56341.1"/>
    <property type="molecule type" value="Genomic_DNA"/>
</dbReference>
<gene>
    <name evidence="2" type="ORF">AAGT95_10245</name>
</gene>
<feature type="transmembrane region" description="Helical" evidence="1">
    <location>
        <begin position="6"/>
        <end position="25"/>
    </location>
</feature>
<keyword evidence="1" id="KW-0812">Transmembrane</keyword>
<evidence type="ECO:0000256" key="1">
    <source>
        <dbReference type="SAM" id="Phobius"/>
    </source>
</evidence>
<proteinExistence type="predicted"/>
<sequence>MEMESSSWIGALGLVISILAVSVSYRLGRRSELGLAVWTQELRAWSGDVVKALTAARYALANSTGTTRIDISHAQSLSALIDIGRLYLPNQNADKHGVEKPPAYRGDRHSALDPLVASVRLLEAELEDHAGEARVLWELQREFVSRVSDILEPRLHNQAIARLLRRGYVDRKRDPSAGGLLPQKLKRPMGATAALAVARERARCSDY</sequence>
<keyword evidence="1" id="KW-0472">Membrane</keyword>
<keyword evidence="3" id="KW-1185">Reference proteome</keyword>
<evidence type="ECO:0000313" key="2">
    <source>
        <dbReference type="EMBL" id="XAD56341.1"/>
    </source>
</evidence>
<keyword evidence="1" id="KW-1133">Transmembrane helix</keyword>
<dbReference type="Proteomes" id="UP001453229">
    <property type="component" value="Chromosome"/>
</dbReference>
<reference evidence="2 3" key="1">
    <citation type="submission" date="2024-04" db="EMBL/GenBank/DDBJ databases">
        <title>Salinicola lusitanus LLJ914,a marine bacterium isolated from the Okinawa Trough.</title>
        <authorList>
            <person name="Li J."/>
        </authorList>
    </citation>
    <scope>NUCLEOTIDE SEQUENCE [LARGE SCALE GENOMIC DNA]</scope>
    <source>
        <strain evidence="2 3">LLJ914</strain>
    </source>
</reference>
<evidence type="ECO:0000313" key="3">
    <source>
        <dbReference type="Proteomes" id="UP001453229"/>
    </source>
</evidence>
<dbReference type="RefSeq" id="WP_342596405.1">
    <property type="nucleotide sequence ID" value="NZ_CP151919.1"/>
</dbReference>
<organism evidence="2 3">
    <name type="scientific">Salinicola lusitanus</name>
    <dbReference type="NCBI Taxonomy" id="1949085"/>
    <lineage>
        <taxon>Bacteria</taxon>
        <taxon>Pseudomonadati</taxon>
        <taxon>Pseudomonadota</taxon>
        <taxon>Gammaproteobacteria</taxon>
        <taxon>Oceanospirillales</taxon>
        <taxon>Halomonadaceae</taxon>
        <taxon>Salinicola</taxon>
    </lineage>
</organism>
<name>A0ABZ3CZ70_9GAMM</name>
<accession>A0ABZ3CZ70</accession>
<protein>
    <submittedName>
        <fullName evidence="2">Uncharacterized protein</fullName>
    </submittedName>
</protein>